<reference evidence="1 2" key="1">
    <citation type="submission" date="2019-10" db="EMBL/GenBank/DDBJ databases">
        <title>Two novel species isolated from a subtropical stream in China.</title>
        <authorList>
            <person name="Lu H."/>
        </authorList>
    </citation>
    <scope>NUCLEOTIDE SEQUENCE [LARGE SCALE GENOMIC DNA]</scope>
    <source>
        <strain evidence="1 2">FT103W</strain>
    </source>
</reference>
<dbReference type="Proteomes" id="UP000444318">
    <property type="component" value="Unassembled WGS sequence"/>
</dbReference>
<sequence length="94" mass="10533">MSQITGTITSLATLGEIFQKAPEINRLILKKVDQVTWKITKSDGERPTNLREVAALSAGRFAYERNNKRGFEALTGYAIDSDEQIKVVYRLTGE</sequence>
<name>A0A843S6V5_9BURK</name>
<gene>
    <name evidence="1" type="ORF">GEV01_02865</name>
</gene>
<evidence type="ECO:0000313" key="1">
    <source>
        <dbReference type="EMBL" id="MQA18452.1"/>
    </source>
</evidence>
<dbReference type="AlphaFoldDB" id="A0A843S6V5"/>
<protein>
    <submittedName>
        <fullName evidence="1">Uncharacterized protein</fullName>
    </submittedName>
</protein>
<keyword evidence="2" id="KW-1185">Reference proteome</keyword>
<comment type="caution">
    <text evidence="1">The sequence shown here is derived from an EMBL/GenBank/DDBJ whole genome shotgun (WGS) entry which is preliminary data.</text>
</comment>
<organism evidence="1 2">
    <name type="scientific">Rugamonas rivuli</name>
    <dbReference type="NCBI Taxonomy" id="2743358"/>
    <lineage>
        <taxon>Bacteria</taxon>
        <taxon>Pseudomonadati</taxon>
        <taxon>Pseudomonadota</taxon>
        <taxon>Betaproteobacteria</taxon>
        <taxon>Burkholderiales</taxon>
        <taxon>Oxalobacteraceae</taxon>
        <taxon>Telluria group</taxon>
        <taxon>Rugamonas</taxon>
    </lineage>
</organism>
<dbReference type="RefSeq" id="WP_152801509.1">
    <property type="nucleotide sequence ID" value="NZ_WHUF01000001.1"/>
</dbReference>
<proteinExistence type="predicted"/>
<evidence type="ECO:0000313" key="2">
    <source>
        <dbReference type="Proteomes" id="UP000444318"/>
    </source>
</evidence>
<accession>A0A843S6V5</accession>
<dbReference type="EMBL" id="WHUF01000001">
    <property type="protein sequence ID" value="MQA18452.1"/>
    <property type="molecule type" value="Genomic_DNA"/>
</dbReference>